<evidence type="ECO:0000256" key="1">
    <source>
        <dbReference type="SAM" id="MobiDB-lite"/>
    </source>
</evidence>
<reference evidence="2 3" key="1">
    <citation type="submission" date="2020-07" db="EMBL/GenBank/DDBJ databases">
        <title>Comparative genomics of pyrophilous fungi reveals a link between fire events and developmental genes.</title>
        <authorList>
            <consortium name="DOE Joint Genome Institute"/>
            <person name="Steindorff A.S."/>
            <person name="Carver A."/>
            <person name="Calhoun S."/>
            <person name="Stillman K."/>
            <person name="Liu H."/>
            <person name="Lipzen A."/>
            <person name="Pangilinan J."/>
            <person name="Labutti K."/>
            <person name="Bruns T.D."/>
            <person name="Grigoriev I.V."/>
        </authorList>
    </citation>
    <scope>NUCLEOTIDE SEQUENCE [LARGE SCALE GENOMIC DNA]</scope>
    <source>
        <strain evidence="2 3">CBS 144469</strain>
    </source>
</reference>
<dbReference type="Proteomes" id="UP000521943">
    <property type="component" value="Unassembled WGS sequence"/>
</dbReference>
<gene>
    <name evidence="2" type="ORF">DFP72DRAFT_108382</name>
</gene>
<dbReference type="OrthoDB" id="3222453at2759"/>
<protein>
    <submittedName>
        <fullName evidence="2">Uncharacterized protein</fullName>
    </submittedName>
</protein>
<comment type="caution">
    <text evidence="2">The sequence shown here is derived from an EMBL/GenBank/DDBJ whole genome shotgun (WGS) entry which is preliminary data.</text>
</comment>
<dbReference type="EMBL" id="JACGCI010000133">
    <property type="protein sequence ID" value="KAF6743886.1"/>
    <property type="molecule type" value="Genomic_DNA"/>
</dbReference>
<proteinExistence type="predicted"/>
<feature type="region of interest" description="Disordered" evidence="1">
    <location>
        <begin position="106"/>
        <end position="137"/>
    </location>
</feature>
<sequence>MASWNNAPAGPSTLSGAQNVGVNEMHTVVAGGDVHRNTPVFNFNGLVQIANPSFGSTTGNPTARNSQATLAPQRFGIVKGLSRWLTWLQDPAPQDPVIQDTAPPELALQGTSSTPEVEDDAIDRQRDSCREPNSSQENVSLSLLQDIENESVDWHRLRSPEVYVFRMLNSMRGLPCWQPDPQGLAGPHGVIPGDVGTYNVGDGFMKLWNIWDDEEAVQRTAEGISNVETYIAPQGRRTLRIQVFDEGDTVAEGPTATTIPRPCSDRIERFEFGCQGQPQGAVLALTAPAFRERLYNHTSLRKHIVRNAETIYIHSNSLRDIEEDEALYIITGSVKSESWGLAAFSNPMNDTIMLEHLSRRPPDEAGTESTFYRWTRKGTAEARLGSSEIKGAKDQALFLEGFKLDFSRSFRANMEKQLNPSSRGRDGPEGGSDPSGCSGGPSFGGCGGPEGDLSDKQPPSGDAGTGGGGPTERSDFDGFRVEPFPDPSRGTSCHPCDIINEALLEITGSHFALSHDDDWLSIVECNSNSSLPVIYLQNGAEFSCQYQSYLRPLSLT</sequence>
<accession>A0A8H6LWL5</accession>
<feature type="compositionally biased region" description="Gly residues" evidence="1">
    <location>
        <begin position="437"/>
        <end position="450"/>
    </location>
</feature>
<organism evidence="2 3">
    <name type="scientific">Ephemerocybe angulata</name>
    <dbReference type="NCBI Taxonomy" id="980116"/>
    <lineage>
        <taxon>Eukaryota</taxon>
        <taxon>Fungi</taxon>
        <taxon>Dikarya</taxon>
        <taxon>Basidiomycota</taxon>
        <taxon>Agaricomycotina</taxon>
        <taxon>Agaricomycetes</taxon>
        <taxon>Agaricomycetidae</taxon>
        <taxon>Agaricales</taxon>
        <taxon>Agaricineae</taxon>
        <taxon>Psathyrellaceae</taxon>
        <taxon>Ephemerocybe</taxon>
    </lineage>
</organism>
<keyword evidence="3" id="KW-1185">Reference proteome</keyword>
<dbReference type="AlphaFoldDB" id="A0A8H6LWL5"/>
<feature type="region of interest" description="Disordered" evidence="1">
    <location>
        <begin position="416"/>
        <end position="490"/>
    </location>
</feature>
<evidence type="ECO:0000313" key="3">
    <source>
        <dbReference type="Proteomes" id="UP000521943"/>
    </source>
</evidence>
<evidence type="ECO:0000313" key="2">
    <source>
        <dbReference type="EMBL" id="KAF6743886.1"/>
    </source>
</evidence>
<name>A0A8H6LWL5_9AGAR</name>